<sequence length="287" mass="32734">MVISEEYADFICGCGAGCLETILLYPQSKLIFRQQLHGVFAREAIRQLRNEGFARLYRGLLPPLIMRATSRSLMFGIFGNLEGYFECKKYSSRATFTACYSSAAILAGSAEAILCPLERVQVLLQSAHYHERFYNTGHALKEVSKLGLRELYRGLSVVLIRNGFGNALFFNLREPIRNAVLSLDEKFVCKHERIPMSFIRFFADFVSGAVLGSSISTLLFPLNVVKQRMQSTLNTPLLSARTIFKIVWRERNGSIRGLFRGVHLNYTRSLITWGIANSVYEFLRRWF</sequence>
<feature type="repeat" description="Solcar" evidence="10">
    <location>
        <begin position="4"/>
        <end position="84"/>
    </location>
</feature>
<keyword evidence="6" id="KW-0999">Mitochondrion inner membrane</keyword>
<dbReference type="PANTHER" id="PTHR46131">
    <property type="entry name" value="SD08549P"/>
    <property type="match status" value="1"/>
</dbReference>
<dbReference type="EMBL" id="UYYG01001168">
    <property type="protein sequence ID" value="VDN58415.1"/>
    <property type="molecule type" value="Genomic_DNA"/>
</dbReference>
<dbReference type="InterPro" id="IPR023395">
    <property type="entry name" value="MCP_dom_sf"/>
</dbReference>
<dbReference type="SUPFAM" id="SSF103506">
    <property type="entry name" value="Mitochondrial carrier"/>
    <property type="match status" value="1"/>
</dbReference>
<dbReference type="PANTHER" id="PTHR46131:SF1">
    <property type="entry name" value="SD08549P"/>
    <property type="match status" value="1"/>
</dbReference>
<evidence type="ECO:0000256" key="8">
    <source>
        <dbReference type="ARBA" id="ARBA00023128"/>
    </source>
</evidence>
<dbReference type="PROSITE" id="PS50920">
    <property type="entry name" value="SOLCAR"/>
    <property type="match status" value="3"/>
</dbReference>
<dbReference type="InterPro" id="IPR018108">
    <property type="entry name" value="MCP_transmembrane"/>
</dbReference>
<evidence type="ECO:0000313" key="14">
    <source>
        <dbReference type="Proteomes" id="UP000038040"/>
    </source>
</evidence>
<evidence type="ECO:0000256" key="11">
    <source>
        <dbReference type="RuleBase" id="RU000488"/>
    </source>
</evidence>
<dbReference type="InterPro" id="IPR052465">
    <property type="entry name" value="Mito_NAD+_Carrier"/>
</dbReference>
<keyword evidence="15" id="KW-1185">Reference proteome</keyword>
<feature type="repeat" description="Solcar" evidence="10">
    <location>
        <begin position="199"/>
        <end position="286"/>
    </location>
</feature>
<evidence type="ECO:0000256" key="12">
    <source>
        <dbReference type="SAM" id="Phobius"/>
    </source>
</evidence>
<feature type="repeat" description="Solcar" evidence="10">
    <location>
        <begin position="94"/>
        <end position="179"/>
    </location>
</feature>
<comment type="subcellular location">
    <subcellularLocation>
        <location evidence="1">Mitochondrion inner membrane</location>
        <topology evidence="1">Multi-pass membrane protein</topology>
    </subcellularLocation>
</comment>
<dbReference type="Pfam" id="PF00153">
    <property type="entry name" value="Mito_carr"/>
    <property type="match status" value="3"/>
</dbReference>
<dbReference type="STRING" id="318479.A0A0N4UBD1"/>
<evidence type="ECO:0000313" key="13">
    <source>
        <dbReference type="EMBL" id="VDN58415.1"/>
    </source>
</evidence>
<evidence type="ECO:0000256" key="7">
    <source>
        <dbReference type="ARBA" id="ARBA00022989"/>
    </source>
</evidence>
<name>A0A0N4UBD1_DRAME</name>
<proteinExistence type="inferred from homology"/>
<evidence type="ECO:0000256" key="9">
    <source>
        <dbReference type="ARBA" id="ARBA00023136"/>
    </source>
</evidence>
<dbReference type="AlphaFoldDB" id="A0A0N4UBD1"/>
<dbReference type="Gene3D" id="1.50.40.10">
    <property type="entry name" value="Mitochondrial carrier domain"/>
    <property type="match status" value="1"/>
</dbReference>
<dbReference type="GO" id="GO:0051724">
    <property type="term" value="F:NAD transmembrane transporter activity"/>
    <property type="evidence" value="ECO:0007669"/>
    <property type="project" value="TreeGrafter"/>
</dbReference>
<keyword evidence="4 10" id="KW-0812">Transmembrane</keyword>
<organism evidence="14 16">
    <name type="scientific">Dracunculus medinensis</name>
    <name type="common">Guinea worm</name>
    <dbReference type="NCBI Taxonomy" id="318479"/>
    <lineage>
        <taxon>Eukaryota</taxon>
        <taxon>Metazoa</taxon>
        <taxon>Ecdysozoa</taxon>
        <taxon>Nematoda</taxon>
        <taxon>Chromadorea</taxon>
        <taxon>Rhabditida</taxon>
        <taxon>Spirurina</taxon>
        <taxon>Dracunculoidea</taxon>
        <taxon>Dracunculidae</taxon>
        <taxon>Dracunculus</taxon>
    </lineage>
</organism>
<evidence type="ECO:0000256" key="6">
    <source>
        <dbReference type="ARBA" id="ARBA00022792"/>
    </source>
</evidence>
<keyword evidence="9 10" id="KW-0472">Membrane</keyword>
<evidence type="ECO:0000256" key="4">
    <source>
        <dbReference type="ARBA" id="ARBA00022692"/>
    </source>
</evidence>
<keyword evidence="7 12" id="KW-1133">Transmembrane helix</keyword>
<evidence type="ECO:0000313" key="15">
    <source>
        <dbReference type="Proteomes" id="UP000274756"/>
    </source>
</evidence>
<accession>A0A0N4UBD1</accession>
<keyword evidence="8" id="KW-0496">Mitochondrion</keyword>
<evidence type="ECO:0000256" key="2">
    <source>
        <dbReference type="ARBA" id="ARBA00006375"/>
    </source>
</evidence>
<dbReference type="Proteomes" id="UP000038040">
    <property type="component" value="Unplaced"/>
</dbReference>
<reference evidence="16" key="1">
    <citation type="submission" date="2017-02" db="UniProtKB">
        <authorList>
            <consortium name="WormBaseParasite"/>
        </authorList>
    </citation>
    <scope>IDENTIFICATION</scope>
</reference>
<reference evidence="13 15" key="2">
    <citation type="submission" date="2018-11" db="EMBL/GenBank/DDBJ databases">
        <authorList>
            <consortium name="Pathogen Informatics"/>
        </authorList>
    </citation>
    <scope>NUCLEOTIDE SEQUENCE [LARGE SCALE GENOMIC DNA]</scope>
</reference>
<evidence type="ECO:0000256" key="10">
    <source>
        <dbReference type="PROSITE-ProRule" id="PRU00282"/>
    </source>
</evidence>
<protein>
    <submittedName>
        <fullName evidence="16">Solute carrier family 25 member 51</fullName>
    </submittedName>
</protein>
<keyword evidence="3 11" id="KW-0813">Transport</keyword>
<gene>
    <name evidence="13" type="ORF">DME_LOCUS8388</name>
</gene>
<evidence type="ECO:0000256" key="3">
    <source>
        <dbReference type="ARBA" id="ARBA00022448"/>
    </source>
</evidence>
<feature type="transmembrane region" description="Helical" evidence="12">
    <location>
        <begin position="198"/>
        <end position="220"/>
    </location>
</feature>
<evidence type="ECO:0000256" key="5">
    <source>
        <dbReference type="ARBA" id="ARBA00022737"/>
    </source>
</evidence>
<dbReference type="WBParaSite" id="DME_0000450501-mRNA-1">
    <property type="protein sequence ID" value="DME_0000450501-mRNA-1"/>
    <property type="gene ID" value="DME_0000450501"/>
</dbReference>
<dbReference type="OrthoDB" id="2139348at2759"/>
<evidence type="ECO:0000256" key="1">
    <source>
        <dbReference type="ARBA" id="ARBA00004448"/>
    </source>
</evidence>
<evidence type="ECO:0000313" key="16">
    <source>
        <dbReference type="WBParaSite" id="DME_0000450501-mRNA-1"/>
    </source>
</evidence>
<dbReference type="GO" id="GO:0005743">
    <property type="term" value="C:mitochondrial inner membrane"/>
    <property type="evidence" value="ECO:0007669"/>
    <property type="project" value="UniProtKB-SubCell"/>
</dbReference>
<comment type="similarity">
    <text evidence="2 11">Belongs to the mitochondrial carrier (TC 2.A.29) family.</text>
</comment>
<dbReference type="Proteomes" id="UP000274756">
    <property type="component" value="Unassembled WGS sequence"/>
</dbReference>
<keyword evidence="5" id="KW-0677">Repeat</keyword>